<proteinExistence type="predicted"/>
<evidence type="ECO:0000313" key="2">
    <source>
        <dbReference type="Proteomes" id="UP001162030"/>
    </source>
</evidence>
<organism evidence="1 2">
    <name type="scientific">Methylocaldum szegediense</name>
    <dbReference type="NCBI Taxonomy" id="73780"/>
    <lineage>
        <taxon>Bacteria</taxon>
        <taxon>Pseudomonadati</taxon>
        <taxon>Pseudomonadota</taxon>
        <taxon>Gammaproteobacteria</taxon>
        <taxon>Methylococcales</taxon>
        <taxon>Methylococcaceae</taxon>
        <taxon>Methylocaldum</taxon>
    </lineage>
</organism>
<sequence length="123" mass="13459">MLRTEGAMALPLGFQPTSQLIERLYGLHDVVIKLRKMPIRNVALVALIGAYARHWAVPGKAPGTSSRDLILEHLFDGVQRPFGLTAGRGYALAKFSPPCRDVCDLPRFGPESYVLASLSDRLG</sequence>
<name>A0ABN8X8T6_9GAMM</name>
<evidence type="ECO:0000313" key="1">
    <source>
        <dbReference type="EMBL" id="CAI8948112.1"/>
    </source>
</evidence>
<dbReference type="EMBL" id="OX458333">
    <property type="protein sequence ID" value="CAI8948112.1"/>
    <property type="molecule type" value="Genomic_DNA"/>
</dbReference>
<protein>
    <submittedName>
        <fullName evidence="1">Uncharacterized protein</fullName>
    </submittedName>
</protein>
<reference evidence="1 2" key="1">
    <citation type="submission" date="2023-03" db="EMBL/GenBank/DDBJ databases">
        <authorList>
            <person name="Pearce D."/>
        </authorList>
    </citation>
    <scope>NUCLEOTIDE SEQUENCE [LARGE SCALE GENOMIC DNA]</scope>
    <source>
        <strain evidence="1">Msz</strain>
    </source>
</reference>
<keyword evidence="2" id="KW-1185">Reference proteome</keyword>
<gene>
    <name evidence="1" type="ORF">MSZNOR_4386</name>
</gene>
<dbReference type="Proteomes" id="UP001162030">
    <property type="component" value="Chromosome"/>
</dbReference>
<accession>A0ABN8X8T6</accession>